<reference evidence="2 3" key="1">
    <citation type="submission" date="2019-11" db="EMBL/GenBank/DDBJ databases">
        <title>Comparative genomics of hydrocarbon-degrading Desulfosarcina strains.</title>
        <authorList>
            <person name="Watanabe M."/>
            <person name="Kojima H."/>
            <person name="Fukui M."/>
        </authorList>
    </citation>
    <scope>NUCLEOTIDE SEQUENCE [LARGE SCALE GENOMIC DNA]</scope>
    <source>
        <strain evidence="2 3">PP31</strain>
    </source>
</reference>
<name>A0A5K7Z281_9BACT</name>
<protein>
    <submittedName>
        <fullName evidence="2">Uncharacterized protein</fullName>
    </submittedName>
</protein>
<proteinExistence type="predicted"/>
<dbReference type="EMBL" id="AP021875">
    <property type="protein sequence ID" value="BBO74203.1"/>
    <property type="molecule type" value="Genomic_DNA"/>
</dbReference>
<evidence type="ECO:0000313" key="3">
    <source>
        <dbReference type="Proteomes" id="UP000427769"/>
    </source>
</evidence>
<keyword evidence="3" id="KW-1185">Reference proteome</keyword>
<evidence type="ECO:0000256" key="1">
    <source>
        <dbReference type="SAM" id="MobiDB-lite"/>
    </source>
</evidence>
<feature type="region of interest" description="Disordered" evidence="1">
    <location>
        <begin position="15"/>
        <end position="60"/>
    </location>
</feature>
<evidence type="ECO:0000313" key="2">
    <source>
        <dbReference type="EMBL" id="BBO74203.1"/>
    </source>
</evidence>
<dbReference type="AlphaFoldDB" id="A0A5K7Z281"/>
<accession>A0A5K7Z281</accession>
<dbReference type="Proteomes" id="UP000427769">
    <property type="component" value="Chromosome"/>
</dbReference>
<organism evidence="2 3">
    <name type="scientific">Desulfosarcina widdelii</name>
    <dbReference type="NCBI Taxonomy" id="947919"/>
    <lineage>
        <taxon>Bacteria</taxon>
        <taxon>Pseudomonadati</taxon>
        <taxon>Thermodesulfobacteriota</taxon>
        <taxon>Desulfobacteria</taxon>
        <taxon>Desulfobacterales</taxon>
        <taxon>Desulfosarcinaceae</taxon>
        <taxon>Desulfosarcina</taxon>
    </lineage>
</organism>
<dbReference type="KEGG" id="dwd:DSCW_16200"/>
<sequence length="60" mass="6393">MVFAIFRSTIQGLEKTGTNSMPLGGIVNKGKKDHGIGASNDRPNLPQGRPASNGWQEGQK</sequence>
<gene>
    <name evidence="2" type="ORF">DSCW_16200</name>
</gene>